<reference evidence="2 3" key="1">
    <citation type="submission" date="2023-04" db="EMBL/GenBank/DDBJ databases">
        <title>Genome of Basidiobolus ranarum AG-B5.</title>
        <authorList>
            <person name="Stajich J.E."/>
            <person name="Carter-House D."/>
            <person name="Gryganskyi A."/>
        </authorList>
    </citation>
    <scope>NUCLEOTIDE SEQUENCE [LARGE SCALE GENOMIC DNA]</scope>
    <source>
        <strain evidence="2 3">AG-B5</strain>
    </source>
</reference>
<organism evidence="2 3">
    <name type="scientific">Basidiobolus ranarum</name>
    <dbReference type="NCBI Taxonomy" id="34480"/>
    <lineage>
        <taxon>Eukaryota</taxon>
        <taxon>Fungi</taxon>
        <taxon>Fungi incertae sedis</taxon>
        <taxon>Zoopagomycota</taxon>
        <taxon>Entomophthoromycotina</taxon>
        <taxon>Basidiobolomycetes</taxon>
        <taxon>Basidiobolales</taxon>
        <taxon>Basidiobolaceae</taxon>
        <taxon>Basidiobolus</taxon>
    </lineage>
</organism>
<feature type="compositionally biased region" description="Polar residues" evidence="1">
    <location>
        <begin position="57"/>
        <end position="67"/>
    </location>
</feature>
<evidence type="ECO:0000256" key="1">
    <source>
        <dbReference type="SAM" id="MobiDB-lite"/>
    </source>
</evidence>
<feature type="region of interest" description="Disordered" evidence="1">
    <location>
        <begin position="154"/>
        <end position="179"/>
    </location>
</feature>
<evidence type="ECO:0000313" key="2">
    <source>
        <dbReference type="EMBL" id="KAK9679668.1"/>
    </source>
</evidence>
<feature type="region of interest" description="Disordered" evidence="1">
    <location>
        <begin position="28"/>
        <end position="67"/>
    </location>
</feature>
<evidence type="ECO:0000313" key="3">
    <source>
        <dbReference type="Proteomes" id="UP001479436"/>
    </source>
</evidence>
<dbReference type="EMBL" id="JASJQH010009415">
    <property type="protein sequence ID" value="KAK9679668.1"/>
    <property type="molecule type" value="Genomic_DNA"/>
</dbReference>
<gene>
    <name evidence="2" type="ORF">K7432_016192</name>
</gene>
<sequence>EVEEYNGKVGPTEKKKCSFYDEISDFYNKTRFDSPKPSEVDDRVTPESEGKIDTPDTLPSSLSDFQNGSHGARVFDTMSPSTNIGCSISVPNTLNQAKPSGNSTARPKRPSDSVLTPLHNKLLRIQQEGFDSSIPPEKLLDEFRLLAEQRSSLSTPYGSPFPHKSKQRSHITGEGQMNTGSKEDVERFFSFYREQTLRMNTGAEKARENFRYTLEVIENLAKNFADKEHQYADRQDIMFENFVEALRKD</sequence>
<proteinExistence type="predicted"/>
<name>A0ABR2VLZ2_9FUNG</name>
<feature type="compositionally biased region" description="Polar residues" evidence="1">
    <location>
        <begin position="88"/>
        <end position="105"/>
    </location>
</feature>
<dbReference type="Proteomes" id="UP001479436">
    <property type="component" value="Unassembled WGS sequence"/>
</dbReference>
<feature type="non-terminal residue" evidence="2">
    <location>
        <position position="1"/>
    </location>
</feature>
<comment type="caution">
    <text evidence="2">The sequence shown here is derived from an EMBL/GenBank/DDBJ whole genome shotgun (WGS) entry which is preliminary data.</text>
</comment>
<feature type="region of interest" description="Disordered" evidence="1">
    <location>
        <begin position="88"/>
        <end position="114"/>
    </location>
</feature>
<keyword evidence="3" id="KW-1185">Reference proteome</keyword>
<feature type="compositionally biased region" description="Basic and acidic residues" evidence="1">
    <location>
        <begin position="28"/>
        <end position="54"/>
    </location>
</feature>
<protein>
    <submittedName>
        <fullName evidence="2">Uncharacterized protein</fullName>
    </submittedName>
</protein>
<accession>A0ABR2VLZ2</accession>